<dbReference type="STRING" id="303698.A0A1V6TC80"/>
<accession>A0A1V6TC80</accession>
<dbReference type="OrthoDB" id="5326346at2759"/>
<dbReference type="Proteomes" id="UP000191285">
    <property type="component" value="Unassembled WGS sequence"/>
</dbReference>
<organism evidence="1 2">
    <name type="scientific">Penicillium steckii</name>
    <dbReference type="NCBI Taxonomy" id="303698"/>
    <lineage>
        <taxon>Eukaryota</taxon>
        <taxon>Fungi</taxon>
        <taxon>Dikarya</taxon>
        <taxon>Ascomycota</taxon>
        <taxon>Pezizomycotina</taxon>
        <taxon>Eurotiomycetes</taxon>
        <taxon>Eurotiomycetidae</taxon>
        <taxon>Eurotiales</taxon>
        <taxon>Aspergillaceae</taxon>
        <taxon>Penicillium</taxon>
    </lineage>
</organism>
<gene>
    <name evidence="1" type="ORF">PENSTE_c008G05702</name>
</gene>
<protein>
    <recommendedName>
        <fullName evidence="3">BTB domain-containing protein</fullName>
    </recommendedName>
</protein>
<evidence type="ECO:0000313" key="2">
    <source>
        <dbReference type="Proteomes" id="UP000191285"/>
    </source>
</evidence>
<dbReference type="EMBL" id="MLKD01000008">
    <property type="protein sequence ID" value="OQE23766.1"/>
    <property type="molecule type" value="Genomic_DNA"/>
</dbReference>
<evidence type="ECO:0008006" key="3">
    <source>
        <dbReference type="Google" id="ProtNLM"/>
    </source>
</evidence>
<evidence type="ECO:0000313" key="1">
    <source>
        <dbReference type="EMBL" id="OQE23766.1"/>
    </source>
</evidence>
<comment type="caution">
    <text evidence="1">The sequence shown here is derived from an EMBL/GenBank/DDBJ whole genome shotgun (WGS) entry which is preliminary data.</text>
</comment>
<proteinExistence type="predicted"/>
<name>A0A1V6TC80_9EURO</name>
<sequence length="359" mass="41651">MGRFTRVLMHRSRKAQKKYQVERFHLRSVAFECRKQIPQTDLDKEIFDEDWYPRNTWNVTKGVDFDGASSWIFARKDNPAIKYDELQLEFHRGAFVGWLRAGAIEGEKQNFDREMISDIPIMKRAMALQKRRNGTRERTTAEALQLLLSYGFVPKKACLNSVDPQWEDIRVPEKCQMGHGYYAPPEDFIAKMQPCEQMDKGVFSIQVSAKHMMFASSFFKNCLTGAWKESKTYQQKGLVEVPAEGRDSEALLNIIRAMHRQYSLIPKKVTLEMLAKIAVIANYYDCKDVLYIVTNIWFSSLDKNITSSRDLVLWLWVSWFFKHPSQFKEASSTALSWSEGSIDVRGLPGPNQVIGKIRY</sequence>
<dbReference type="AlphaFoldDB" id="A0A1V6TC80"/>
<keyword evidence="2" id="KW-1185">Reference proteome</keyword>
<reference evidence="2" key="1">
    <citation type="journal article" date="2017" name="Nat. Microbiol.">
        <title>Global analysis of biosynthetic gene clusters reveals vast potential of secondary metabolite production in Penicillium species.</title>
        <authorList>
            <person name="Nielsen J.C."/>
            <person name="Grijseels S."/>
            <person name="Prigent S."/>
            <person name="Ji B."/>
            <person name="Dainat J."/>
            <person name="Nielsen K.F."/>
            <person name="Frisvad J.C."/>
            <person name="Workman M."/>
            <person name="Nielsen J."/>
        </authorList>
    </citation>
    <scope>NUCLEOTIDE SEQUENCE [LARGE SCALE GENOMIC DNA]</scope>
    <source>
        <strain evidence="2">IBT 24891</strain>
    </source>
</reference>